<dbReference type="Proteomes" id="UP001500394">
    <property type="component" value="Unassembled WGS sequence"/>
</dbReference>
<name>A0ABP8R3S4_9SPHI</name>
<organism evidence="1 2">
    <name type="scientific">Sphingobacterium thermophilum</name>
    <dbReference type="NCBI Taxonomy" id="768534"/>
    <lineage>
        <taxon>Bacteria</taxon>
        <taxon>Pseudomonadati</taxon>
        <taxon>Bacteroidota</taxon>
        <taxon>Sphingobacteriia</taxon>
        <taxon>Sphingobacteriales</taxon>
        <taxon>Sphingobacteriaceae</taxon>
        <taxon>Sphingobacterium</taxon>
    </lineage>
</organism>
<evidence type="ECO:0008006" key="3">
    <source>
        <dbReference type="Google" id="ProtNLM"/>
    </source>
</evidence>
<dbReference type="EMBL" id="BAABGR010000022">
    <property type="protein sequence ID" value="GAA4517394.1"/>
    <property type="molecule type" value="Genomic_DNA"/>
</dbReference>
<evidence type="ECO:0000313" key="1">
    <source>
        <dbReference type="EMBL" id="GAA4517394.1"/>
    </source>
</evidence>
<evidence type="ECO:0000313" key="2">
    <source>
        <dbReference type="Proteomes" id="UP001500394"/>
    </source>
</evidence>
<proteinExistence type="predicted"/>
<gene>
    <name evidence="1" type="ORF">GCM10023173_17840</name>
</gene>
<keyword evidence="2" id="KW-1185">Reference proteome</keyword>
<comment type="caution">
    <text evidence="1">The sequence shown here is derived from an EMBL/GenBank/DDBJ whole genome shotgun (WGS) entry which is preliminary data.</text>
</comment>
<dbReference type="RefSeq" id="WP_345067670.1">
    <property type="nucleotide sequence ID" value="NZ_BAABGR010000022.1"/>
</dbReference>
<accession>A0ABP8R3S4</accession>
<sequence>MAWQSGFATTYALGEERRPDSVSTKEAEDLPAARVEIVPAHYNMQHAGAIGLVALGPGWDYGQKRQWTTDFLIGYVPAYDTDRAKVTLTLRQIYTPWKLRVDDKLLYEPLRTGAYVSTTLGKQFWFSAPEKYPRNYYTFSPKVRLNIFLGQSVGLRFDPKRSRFDSIKLYADLHSSDLYIISRIQNKYLQFKDYLGLSFGIKLQLKRR</sequence>
<protein>
    <recommendedName>
        <fullName evidence="3">Outer membrane protein beta-barrel domain-containing protein</fullName>
    </recommendedName>
</protein>
<reference evidence="2" key="1">
    <citation type="journal article" date="2019" name="Int. J. Syst. Evol. Microbiol.">
        <title>The Global Catalogue of Microorganisms (GCM) 10K type strain sequencing project: providing services to taxonomists for standard genome sequencing and annotation.</title>
        <authorList>
            <consortium name="The Broad Institute Genomics Platform"/>
            <consortium name="The Broad Institute Genome Sequencing Center for Infectious Disease"/>
            <person name="Wu L."/>
            <person name="Ma J."/>
        </authorList>
    </citation>
    <scope>NUCLEOTIDE SEQUENCE [LARGE SCALE GENOMIC DNA]</scope>
    <source>
        <strain evidence="2">JCM 17858</strain>
    </source>
</reference>